<keyword evidence="3" id="KW-1185">Reference proteome</keyword>
<gene>
    <name evidence="2" type="ORF">GCM10011390_34220</name>
</gene>
<accession>A0A917E8W5</accession>
<evidence type="ECO:0000256" key="1">
    <source>
        <dbReference type="SAM" id="MobiDB-lite"/>
    </source>
</evidence>
<name>A0A917E8W5_9HYPH</name>
<reference evidence="2" key="1">
    <citation type="journal article" date="2014" name="Int. J. Syst. Evol. Microbiol.">
        <title>Complete genome sequence of Corynebacterium casei LMG S-19264T (=DSM 44701T), isolated from a smear-ripened cheese.</title>
        <authorList>
            <consortium name="US DOE Joint Genome Institute (JGI-PGF)"/>
            <person name="Walter F."/>
            <person name="Albersmeier A."/>
            <person name="Kalinowski J."/>
            <person name="Ruckert C."/>
        </authorList>
    </citation>
    <scope>NUCLEOTIDE SEQUENCE</scope>
    <source>
        <strain evidence="2">CGMCC 1.15367</strain>
    </source>
</reference>
<feature type="region of interest" description="Disordered" evidence="1">
    <location>
        <begin position="128"/>
        <end position="150"/>
    </location>
</feature>
<organism evidence="2 3">
    <name type="scientific">Aureimonas endophytica</name>
    <dbReference type="NCBI Taxonomy" id="2027858"/>
    <lineage>
        <taxon>Bacteria</taxon>
        <taxon>Pseudomonadati</taxon>
        <taxon>Pseudomonadota</taxon>
        <taxon>Alphaproteobacteria</taxon>
        <taxon>Hyphomicrobiales</taxon>
        <taxon>Aurantimonadaceae</taxon>
        <taxon>Aureimonas</taxon>
    </lineage>
</organism>
<sequence length="150" mass="16734">MAFRERLAAQRAGRDWDRQLAERARAALLRSCRLLQGLSPYPHVFRPGAQLRFFEASPLHFALLARLDDTDAAEDSIGAMLTEDWLPWLEAVAELHQFGLIELHFGWQGQQWLRLTARGRGLLAERAAPDKDVAAAAPPPEAGRSEALPS</sequence>
<proteinExistence type="predicted"/>
<evidence type="ECO:0000313" key="3">
    <source>
        <dbReference type="Proteomes" id="UP000644699"/>
    </source>
</evidence>
<protein>
    <submittedName>
        <fullName evidence="2">Uncharacterized protein</fullName>
    </submittedName>
</protein>
<dbReference type="AlphaFoldDB" id="A0A917E8W5"/>
<comment type="caution">
    <text evidence="2">The sequence shown here is derived from an EMBL/GenBank/DDBJ whole genome shotgun (WGS) entry which is preliminary data.</text>
</comment>
<reference evidence="2" key="2">
    <citation type="submission" date="2020-09" db="EMBL/GenBank/DDBJ databases">
        <authorList>
            <person name="Sun Q."/>
            <person name="Zhou Y."/>
        </authorList>
    </citation>
    <scope>NUCLEOTIDE SEQUENCE</scope>
    <source>
        <strain evidence="2">CGMCC 1.15367</strain>
    </source>
</reference>
<dbReference type="Proteomes" id="UP000644699">
    <property type="component" value="Unassembled WGS sequence"/>
</dbReference>
<dbReference type="EMBL" id="BMIQ01000005">
    <property type="protein sequence ID" value="GGE12205.1"/>
    <property type="molecule type" value="Genomic_DNA"/>
</dbReference>
<evidence type="ECO:0000313" key="2">
    <source>
        <dbReference type="EMBL" id="GGE12205.1"/>
    </source>
</evidence>